<dbReference type="Proteomes" id="UP000190867">
    <property type="component" value="Unassembled WGS sequence"/>
</dbReference>
<dbReference type="STRING" id="734.B0187_06710"/>
<protein>
    <submittedName>
        <fullName evidence="1">Uncharacterized protein</fullName>
    </submittedName>
</protein>
<gene>
    <name evidence="1" type="ORF">B0187_06710</name>
</gene>
<evidence type="ECO:0000313" key="1">
    <source>
        <dbReference type="EMBL" id="OOR98947.1"/>
    </source>
</evidence>
<evidence type="ECO:0000313" key="2">
    <source>
        <dbReference type="Proteomes" id="UP000190867"/>
    </source>
</evidence>
<proteinExistence type="predicted"/>
<accession>A0A1T0ARH1</accession>
<keyword evidence="2" id="KW-1185">Reference proteome</keyword>
<dbReference type="RefSeq" id="WP_078237092.1">
    <property type="nucleotide sequence ID" value="NZ_MUYA01000008.1"/>
</dbReference>
<comment type="caution">
    <text evidence="1">The sequence shown here is derived from an EMBL/GenBank/DDBJ whole genome shotgun (WGS) entry which is preliminary data.</text>
</comment>
<organism evidence="1 2">
    <name type="scientific">Haemophilus paracuniculus</name>
    <dbReference type="NCBI Taxonomy" id="734"/>
    <lineage>
        <taxon>Bacteria</taxon>
        <taxon>Pseudomonadati</taxon>
        <taxon>Pseudomonadota</taxon>
        <taxon>Gammaproteobacteria</taxon>
        <taxon>Pasteurellales</taxon>
        <taxon>Pasteurellaceae</taxon>
        <taxon>Haemophilus</taxon>
    </lineage>
</organism>
<dbReference type="AlphaFoldDB" id="A0A1T0ARH1"/>
<name>A0A1T0ARH1_9PAST</name>
<sequence length="62" mass="7333">MVRIVPFLFEFVSNPLKSKGLRKKNLQKSDDENYEFDLNQTNRTGRHFSIFILWVTAKMALV</sequence>
<dbReference type="EMBL" id="MUYA01000008">
    <property type="protein sequence ID" value="OOR98947.1"/>
    <property type="molecule type" value="Genomic_DNA"/>
</dbReference>
<reference evidence="1 2" key="1">
    <citation type="submission" date="2017-02" db="EMBL/GenBank/DDBJ databases">
        <title>Draft genome sequence of Haemophilus paracuniculus CCUG 43573 type strain.</title>
        <authorList>
            <person name="Engstrom-Jakobsson H."/>
            <person name="Salva-Serra F."/>
            <person name="Thorell K."/>
            <person name="Gonzales-Siles L."/>
            <person name="Karlsson R."/>
            <person name="Boulund F."/>
            <person name="Engstrand L."/>
            <person name="Kristiansson E."/>
            <person name="Moore E."/>
        </authorList>
    </citation>
    <scope>NUCLEOTIDE SEQUENCE [LARGE SCALE GENOMIC DNA]</scope>
    <source>
        <strain evidence="1 2">CCUG 43573</strain>
    </source>
</reference>